<dbReference type="Proteomes" id="UP000438429">
    <property type="component" value="Unassembled WGS sequence"/>
</dbReference>
<sequence>MQIENLNRTLRAWSPDRTEEKGNGWRSRVGRGCGKIARSGALLLLLIRYQSLTQVAPYPDGLRVGTSVFKVPHSPMLCLISPGSIRRSAYGTQISFYRKRQSDRARSLPLFHTLQRLKKENKSHSLVGRHKRS</sequence>
<accession>A0A6A4TEX6</accession>
<evidence type="ECO:0000313" key="2">
    <source>
        <dbReference type="Proteomes" id="UP000438429"/>
    </source>
</evidence>
<protein>
    <submittedName>
        <fullName evidence="1">Uncharacterized protein</fullName>
    </submittedName>
</protein>
<comment type="caution">
    <text evidence="1">The sequence shown here is derived from an EMBL/GenBank/DDBJ whole genome shotgun (WGS) entry which is preliminary data.</text>
</comment>
<name>A0A6A4TEX6_SCOMX</name>
<proteinExistence type="predicted"/>
<dbReference type="EMBL" id="VEVO01000006">
    <property type="protein sequence ID" value="KAF0041401.1"/>
    <property type="molecule type" value="Genomic_DNA"/>
</dbReference>
<reference evidence="1 2" key="1">
    <citation type="submission" date="2019-06" db="EMBL/GenBank/DDBJ databases">
        <title>Draft genomes of female and male turbot (Scophthalmus maximus).</title>
        <authorList>
            <person name="Xu H."/>
            <person name="Xu X.-W."/>
            <person name="Shao C."/>
            <person name="Chen S."/>
        </authorList>
    </citation>
    <scope>NUCLEOTIDE SEQUENCE [LARGE SCALE GENOMIC DNA]</scope>
    <source>
        <strain evidence="1">Ysfricsl-2016a</strain>
        <tissue evidence="1">Blood</tissue>
    </source>
</reference>
<dbReference type="AlphaFoldDB" id="A0A6A4TEX6"/>
<evidence type="ECO:0000313" key="1">
    <source>
        <dbReference type="EMBL" id="KAF0041401.1"/>
    </source>
</evidence>
<organism evidence="1 2">
    <name type="scientific">Scophthalmus maximus</name>
    <name type="common">Turbot</name>
    <name type="synonym">Psetta maxima</name>
    <dbReference type="NCBI Taxonomy" id="52904"/>
    <lineage>
        <taxon>Eukaryota</taxon>
        <taxon>Metazoa</taxon>
        <taxon>Chordata</taxon>
        <taxon>Craniata</taxon>
        <taxon>Vertebrata</taxon>
        <taxon>Euteleostomi</taxon>
        <taxon>Actinopterygii</taxon>
        <taxon>Neopterygii</taxon>
        <taxon>Teleostei</taxon>
        <taxon>Neoteleostei</taxon>
        <taxon>Acanthomorphata</taxon>
        <taxon>Carangaria</taxon>
        <taxon>Pleuronectiformes</taxon>
        <taxon>Pleuronectoidei</taxon>
        <taxon>Scophthalmidae</taxon>
        <taxon>Scophthalmus</taxon>
    </lineage>
</organism>
<gene>
    <name evidence="1" type="ORF">F2P81_007299</name>
</gene>